<dbReference type="Proteomes" id="UP001234297">
    <property type="component" value="Chromosome 3"/>
</dbReference>
<evidence type="ECO:0000313" key="2">
    <source>
        <dbReference type="Proteomes" id="UP001234297"/>
    </source>
</evidence>
<organism evidence="1 2">
    <name type="scientific">Persea americana</name>
    <name type="common">Avocado</name>
    <dbReference type="NCBI Taxonomy" id="3435"/>
    <lineage>
        <taxon>Eukaryota</taxon>
        <taxon>Viridiplantae</taxon>
        <taxon>Streptophyta</taxon>
        <taxon>Embryophyta</taxon>
        <taxon>Tracheophyta</taxon>
        <taxon>Spermatophyta</taxon>
        <taxon>Magnoliopsida</taxon>
        <taxon>Magnoliidae</taxon>
        <taxon>Laurales</taxon>
        <taxon>Lauraceae</taxon>
        <taxon>Persea</taxon>
    </lineage>
</organism>
<proteinExistence type="predicted"/>
<dbReference type="EMBL" id="CM056811">
    <property type="protein sequence ID" value="KAJ8636212.1"/>
    <property type="molecule type" value="Genomic_DNA"/>
</dbReference>
<keyword evidence="2" id="KW-1185">Reference proteome</keyword>
<reference evidence="1 2" key="1">
    <citation type="journal article" date="2022" name="Hortic Res">
        <title>A haplotype resolved chromosomal level avocado genome allows analysis of novel avocado genes.</title>
        <authorList>
            <person name="Nath O."/>
            <person name="Fletcher S.J."/>
            <person name="Hayward A."/>
            <person name="Shaw L.M."/>
            <person name="Masouleh A.K."/>
            <person name="Furtado A."/>
            <person name="Henry R.J."/>
            <person name="Mitter N."/>
        </authorList>
    </citation>
    <scope>NUCLEOTIDE SEQUENCE [LARGE SCALE GENOMIC DNA]</scope>
    <source>
        <strain evidence="2">cv. Hass</strain>
    </source>
</reference>
<accession>A0ACC2LSX9</accession>
<gene>
    <name evidence="1" type="ORF">MRB53_010479</name>
</gene>
<comment type="caution">
    <text evidence="1">The sequence shown here is derived from an EMBL/GenBank/DDBJ whole genome shotgun (WGS) entry which is preliminary data.</text>
</comment>
<evidence type="ECO:0000313" key="1">
    <source>
        <dbReference type="EMBL" id="KAJ8636212.1"/>
    </source>
</evidence>
<sequence>MTTGNDATQRDFNYLTVKPTSSQVIFLVPSSILQKSRLTVIDQTQLQLRQRELRERLESKSPIDFGAAILGALWVLRKREGPGKHEDEPKYESLLASGGNGNELLQVTRSGHVRSFQLWMTCWRGVRPEWLLVTRLASACIMAGFLAWDICRYDATIFIYYTEWTFTLTIIYFVLGSLISIQGCRICSSLPVTNEVGNVSGEADLEGSKSASDTLTTNKVIAAIKLQSCLAQEEVEQNARFWGYLLQTVYQTCAGAVMLTDIVFWCLIVPFLSIQHFSLNLLMGCMHSLNAVFLLLDTALNSMPFPWFRMGYFVLWSCIYVIFQWVLHACGYSLWPYPFLELSTPWAPLWYLCLSVVHVPCYGIYALVVKAKNSIFPKLFPNAYISSY</sequence>
<name>A0ACC2LSX9_PERAE</name>
<protein>
    <submittedName>
        <fullName evidence="1">Uncharacterized protein</fullName>
    </submittedName>
</protein>